<gene>
    <name evidence="1" type="ORF">EZV62_005885</name>
</gene>
<protein>
    <recommendedName>
        <fullName evidence="3">FBD domain-containing protein</fullName>
    </recommendedName>
</protein>
<dbReference type="InterPro" id="IPR032675">
    <property type="entry name" value="LRR_dom_sf"/>
</dbReference>
<proteinExistence type="predicted"/>
<sequence length="143" mass="16380">MIALTCTGKLRIDTLENLQTLSWIRIENWKVKNSGNLANLRKLRVEVYSDSDLNRFFNSIAELERLVSIRLVSVDTYHHLPSLSELSLLHSVTKLRLEGRIRMLPIPQEFPPNIVQLTLQGSFLMLKSPFANVSLTYVVCSKL</sequence>
<organism evidence="1 2">
    <name type="scientific">Acer yangbiense</name>
    <dbReference type="NCBI Taxonomy" id="1000413"/>
    <lineage>
        <taxon>Eukaryota</taxon>
        <taxon>Viridiplantae</taxon>
        <taxon>Streptophyta</taxon>
        <taxon>Embryophyta</taxon>
        <taxon>Tracheophyta</taxon>
        <taxon>Spermatophyta</taxon>
        <taxon>Magnoliopsida</taxon>
        <taxon>eudicotyledons</taxon>
        <taxon>Gunneridae</taxon>
        <taxon>Pentapetalae</taxon>
        <taxon>rosids</taxon>
        <taxon>malvids</taxon>
        <taxon>Sapindales</taxon>
        <taxon>Sapindaceae</taxon>
        <taxon>Hippocastanoideae</taxon>
        <taxon>Acereae</taxon>
        <taxon>Acer</taxon>
    </lineage>
</organism>
<dbReference type="OrthoDB" id="646178at2759"/>
<dbReference type="EMBL" id="VAHF01000002">
    <property type="protein sequence ID" value="TXG70950.1"/>
    <property type="molecule type" value="Genomic_DNA"/>
</dbReference>
<dbReference type="AlphaFoldDB" id="A0A5C7INY0"/>
<accession>A0A5C7INY0</accession>
<reference evidence="2" key="1">
    <citation type="journal article" date="2019" name="Gigascience">
        <title>De novo genome assembly of the endangered Acer yangbiense, a plant species with extremely small populations endemic to Yunnan Province, China.</title>
        <authorList>
            <person name="Yang J."/>
            <person name="Wariss H.M."/>
            <person name="Tao L."/>
            <person name="Zhang R."/>
            <person name="Yun Q."/>
            <person name="Hollingsworth P."/>
            <person name="Dao Z."/>
            <person name="Luo G."/>
            <person name="Guo H."/>
            <person name="Ma Y."/>
            <person name="Sun W."/>
        </authorList>
    </citation>
    <scope>NUCLEOTIDE SEQUENCE [LARGE SCALE GENOMIC DNA]</scope>
    <source>
        <strain evidence="2">cv. Malutang</strain>
    </source>
</reference>
<dbReference type="Proteomes" id="UP000323000">
    <property type="component" value="Chromosome 2"/>
</dbReference>
<dbReference type="SUPFAM" id="SSF52058">
    <property type="entry name" value="L domain-like"/>
    <property type="match status" value="1"/>
</dbReference>
<evidence type="ECO:0000313" key="2">
    <source>
        <dbReference type="Proteomes" id="UP000323000"/>
    </source>
</evidence>
<dbReference type="Gene3D" id="3.80.10.10">
    <property type="entry name" value="Ribonuclease Inhibitor"/>
    <property type="match status" value="1"/>
</dbReference>
<evidence type="ECO:0000313" key="1">
    <source>
        <dbReference type="EMBL" id="TXG70950.1"/>
    </source>
</evidence>
<name>A0A5C7INY0_9ROSI</name>
<comment type="caution">
    <text evidence="1">The sequence shown here is derived from an EMBL/GenBank/DDBJ whole genome shotgun (WGS) entry which is preliminary data.</text>
</comment>
<keyword evidence="2" id="KW-1185">Reference proteome</keyword>
<evidence type="ECO:0008006" key="3">
    <source>
        <dbReference type="Google" id="ProtNLM"/>
    </source>
</evidence>